<keyword evidence="2" id="KW-1185">Reference proteome</keyword>
<accession>A0A1B0BK47</accession>
<dbReference type="VEuPathDB" id="VectorBase:GPPI032693"/>
<protein>
    <submittedName>
        <fullName evidence="1">Uncharacterized protein</fullName>
    </submittedName>
</protein>
<dbReference type="EMBL" id="JXJN01015799">
    <property type="status" value="NOT_ANNOTATED_CDS"/>
    <property type="molecule type" value="Genomic_DNA"/>
</dbReference>
<sequence length="140" mass="15435">MSPTTSVLAKLKTQKPLILTKVIQMVRGVVNAEMQNYKNVEQINDVTVVVTVMMTKTKSSSTSSQQYYSVFGCVNVHAYTSTRTTQTAPRGGVTQRDLKKTALFMSCFGSLNKSSCAAQNEFSHPIAFAKKIELARIVFT</sequence>
<organism evidence="1 2">
    <name type="scientific">Glossina palpalis gambiensis</name>
    <dbReference type="NCBI Taxonomy" id="67801"/>
    <lineage>
        <taxon>Eukaryota</taxon>
        <taxon>Metazoa</taxon>
        <taxon>Ecdysozoa</taxon>
        <taxon>Arthropoda</taxon>
        <taxon>Hexapoda</taxon>
        <taxon>Insecta</taxon>
        <taxon>Pterygota</taxon>
        <taxon>Neoptera</taxon>
        <taxon>Endopterygota</taxon>
        <taxon>Diptera</taxon>
        <taxon>Brachycera</taxon>
        <taxon>Muscomorpha</taxon>
        <taxon>Hippoboscoidea</taxon>
        <taxon>Glossinidae</taxon>
        <taxon>Glossina</taxon>
    </lineage>
</organism>
<dbReference type="AlphaFoldDB" id="A0A1B0BK47"/>
<dbReference type="Proteomes" id="UP000092460">
    <property type="component" value="Unassembled WGS sequence"/>
</dbReference>
<evidence type="ECO:0000313" key="2">
    <source>
        <dbReference type="Proteomes" id="UP000092460"/>
    </source>
</evidence>
<dbReference type="EnsemblMetazoa" id="GPPI032693-RA">
    <property type="protein sequence ID" value="GPPI032693-PA"/>
    <property type="gene ID" value="GPPI032693"/>
</dbReference>
<proteinExistence type="predicted"/>
<reference evidence="1" key="2">
    <citation type="submission" date="2020-05" db="UniProtKB">
        <authorList>
            <consortium name="EnsemblMetazoa"/>
        </authorList>
    </citation>
    <scope>IDENTIFICATION</scope>
    <source>
        <strain evidence="1">IAEA</strain>
    </source>
</reference>
<name>A0A1B0BK47_9MUSC</name>
<reference evidence="2" key="1">
    <citation type="submission" date="2015-01" db="EMBL/GenBank/DDBJ databases">
        <authorList>
            <person name="Aksoy S."/>
            <person name="Warren W."/>
            <person name="Wilson R.K."/>
        </authorList>
    </citation>
    <scope>NUCLEOTIDE SEQUENCE [LARGE SCALE GENOMIC DNA]</scope>
    <source>
        <strain evidence="2">IAEA</strain>
    </source>
</reference>
<evidence type="ECO:0000313" key="1">
    <source>
        <dbReference type="EnsemblMetazoa" id="GPPI032693-PA"/>
    </source>
</evidence>